<dbReference type="FunFam" id="2.60.40.790:FF:000059">
    <property type="entry name" value="26.5 kDa heat shock protein, mitochondrial"/>
    <property type="match status" value="1"/>
</dbReference>
<dbReference type="AlphaFoldDB" id="A0AAX6GMA9"/>
<dbReference type="EMBL" id="JANAVB010018196">
    <property type="protein sequence ID" value="KAJ6829830.1"/>
    <property type="molecule type" value="Genomic_DNA"/>
</dbReference>
<organism evidence="6 7">
    <name type="scientific">Iris pallida</name>
    <name type="common">Sweet iris</name>
    <dbReference type="NCBI Taxonomy" id="29817"/>
    <lineage>
        <taxon>Eukaryota</taxon>
        <taxon>Viridiplantae</taxon>
        <taxon>Streptophyta</taxon>
        <taxon>Embryophyta</taxon>
        <taxon>Tracheophyta</taxon>
        <taxon>Spermatophyta</taxon>
        <taxon>Magnoliopsida</taxon>
        <taxon>Liliopsida</taxon>
        <taxon>Asparagales</taxon>
        <taxon>Iridaceae</taxon>
        <taxon>Iridoideae</taxon>
        <taxon>Irideae</taxon>
        <taxon>Iris</taxon>
    </lineage>
</organism>
<dbReference type="PROSITE" id="PS01031">
    <property type="entry name" value="SHSP"/>
    <property type="match status" value="1"/>
</dbReference>
<evidence type="ECO:0000256" key="3">
    <source>
        <dbReference type="RuleBase" id="RU003616"/>
    </source>
</evidence>
<keyword evidence="1 6" id="KW-0346">Stress response</keyword>
<evidence type="ECO:0000256" key="2">
    <source>
        <dbReference type="PROSITE-ProRule" id="PRU00285"/>
    </source>
</evidence>
<dbReference type="PANTHER" id="PTHR46733:SF4">
    <property type="entry name" value="HEAT SHOCK PROTEIN 21, CHLOROPLASTIC"/>
    <property type="match status" value="1"/>
</dbReference>
<comment type="caution">
    <text evidence="6">The sequence shown here is derived from an EMBL/GenBank/DDBJ whole genome shotgun (WGS) entry which is preliminary data.</text>
</comment>
<feature type="domain" description="SHSP" evidence="5">
    <location>
        <begin position="116"/>
        <end position="228"/>
    </location>
</feature>
<name>A0AAX6GMA9_IRIPA</name>
<reference evidence="6" key="1">
    <citation type="journal article" date="2023" name="GigaByte">
        <title>Genome assembly of the bearded iris, Iris pallida Lam.</title>
        <authorList>
            <person name="Bruccoleri R.E."/>
            <person name="Oakeley E.J."/>
            <person name="Faust A.M.E."/>
            <person name="Altorfer M."/>
            <person name="Dessus-Babus S."/>
            <person name="Burckhardt D."/>
            <person name="Oertli M."/>
            <person name="Naumann U."/>
            <person name="Petersen F."/>
            <person name="Wong J."/>
        </authorList>
    </citation>
    <scope>NUCLEOTIDE SEQUENCE</scope>
    <source>
        <strain evidence="6">GSM-AAB239-AS_SAM_17_03QT</strain>
    </source>
</reference>
<dbReference type="InterPro" id="IPR044587">
    <property type="entry name" value="HSP21-like"/>
</dbReference>
<evidence type="ECO:0000313" key="6">
    <source>
        <dbReference type="EMBL" id="KAJ6829830.1"/>
    </source>
</evidence>
<dbReference type="Pfam" id="PF00011">
    <property type="entry name" value="HSP20"/>
    <property type="match status" value="1"/>
</dbReference>
<evidence type="ECO:0000313" key="7">
    <source>
        <dbReference type="Proteomes" id="UP001140949"/>
    </source>
</evidence>
<dbReference type="InterPro" id="IPR002068">
    <property type="entry name" value="A-crystallin/Hsp20_dom"/>
</dbReference>
<dbReference type="PANTHER" id="PTHR46733">
    <property type="entry name" value="26.5 KDA HEAT SHOCK PROTEIN, MITOCHONDRIAL"/>
    <property type="match status" value="1"/>
</dbReference>
<feature type="compositionally biased region" description="Basic and acidic residues" evidence="4">
    <location>
        <begin position="56"/>
        <end position="73"/>
    </location>
</feature>
<keyword evidence="7" id="KW-1185">Reference proteome</keyword>
<accession>A0AAX6GMA9</accession>
<dbReference type="Proteomes" id="UP001140949">
    <property type="component" value="Unassembled WGS sequence"/>
</dbReference>
<dbReference type="InterPro" id="IPR008978">
    <property type="entry name" value="HSP20-like_chaperone"/>
</dbReference>
<evidence type="ECO:0000259" key="5">
    <source>
        <dbReference type="PROSITE" id="PS01031"/>
    </source>
</evidence>
<protein>
    <submittedName>
        <fullName evidence="6">Heat shock protein26</fullName>
    </submittedName>
</protein>
<gene>
    <name evidence="6" type="ORF">M6B38_355845</name>
</gene>
<dbReference type="GO" id="GO:0009408">
    <property type="term" value="P:response to heat"/>
    <property type="evidence" value="ECO:0007669"/>
    <property type="project" value="InterPro"/>
</dbReference>
<sequence length="228" mass="26030">MAALSATCRRPLCSPCSSLLFKQTSRSPKLVMPLLPPPARRTPRRSLATSVASTAENKESSSLEVRKESPMERRPRRSSLDISPFGLVDPLSPMRTMRQMLETMDRMFEDAMSFPGSAGDVRVPWDVAEDEKEVRMRIDMPGLSKEEVKVWVEDDDVLVVKGEHRKEEGEEEEDRWWKGRSTSNYDMRLQLPDNCDKDKVRAELKNGVLLVTVPKTQVERKVVDVEIQ</sequence>
<dbReference type="SUPFAM" id="SSF49764">
    <property type="entry name" value="HSP20-like chaperones"/>
    <property type="match status" value="1"/>
</dbReference>
<evidence type="ECO:0000256" key="1">
    <source>
        <dbReference type="ARBA" id="ARBA00023016"/>
    </source>
</evidence>
<feature type="region of interest" description="Disordered" evidence="4">
    <location>
        <begin position="29"/>
        <end position="81"/>
    </location>
</feature>
<proteinExistence type="inferred from homology"/>
<evidence type="ECO:0000256" key="4">
    <source>
        <dbReference type="SAM" id="MobiDB-lite"/>
    </source>
</evidence>
<dbReference type="CDD" id="cd06464">
    <property type="entry name" value="ACD_sHsps-like"/>
    <property type="match status" value="1"/>
</dbReference>
<comment type="similarity">
    <text evidence="2 3">Belongs to the small heat shock protein (HSP20) family.</text>
</comment>
<reference evidence="6" key="2">
    <citation type="submission" date="2023-04" db="EMBL/GenBank/DDBJ databases">
        <authorList>
            <person name="Bruccoleri R.E."/>
            <person name="Oakeley E.J."/>
            <person name="Faust A.-M."/>
            <person name="Dessus-Babus S."/>
            <person name="Altorfer M."/>
            <person name="Burckhardt D."/>
            <person name="Oertli M."/>
            <person name="Naumann U."/>
            <person name="Petersen F."/>
            <person name="Wong J."/>
        </authorList>
    </citation>
    <scope>NUCLEOTIDE SEQUENCE</scope>
    <source>
        <strain evidence="6">GSM-AAB239-AS_SAM_17_03QT</strain>
        <tissue evidence="6">Leaf</tissue>
    </source>
</reference>
<dbReference type="Gene3D" id="2.60.40.790">
    <property type="match status" value="1"/>
</dbReference>